<dbReference type="InterPro" id="IPR005565">
    <property type="entry name" value="Hemolysn_activator_HlyB_C"/>
</dbReference>
<dbReference type="GO" id="GO:0008320">
    <property type="term" value="F:protein transmembrane transporter activity"/>
    <property type="evidence" value="ECO:0007669"/>
    <property type="project" value="TreeGrafter"/>
</dbReference>
<keyword evidence="3" id="KW-1185">Reference proteome</keyword>
<feature type="domain" description="Haemolysin activator HlyB C-terminal" evidence="1">
    <location>
        <begin position="37"/>
        <end position="350"/>
    </location>
</feature>
<dbReference type="EMBL" id="JMEE01000042">
    <property type="protein sequence ID" value="RWR01090.1"/>
    <property type="molecule type" value="Genomic_DNA"/>
</dbReference>
<dbReference type="Proteomes" id="UP000288794">
    <property type="component" value="Unassembled WGS sequence"/>
</dbReference>
<dbReference type="InterPro" id="IPR051544">
    <property type="entry name" value="TPS_OM_transporter"/>
</dbReference>
<name>A0A443IAS4_9GAMM</name>
<dbReference type="GO" id="GO:0046819">
    <property type="term" value="P:protein secretion by the type V secretion system"/>
    <property type="evidence" value="ECO:0007669"/>
    <property type="project" value="TreeGrafter"/>
</dbReference>
<gene>
    <name evidence="2" type="ORF">ED28_15505</name>
</gene>
<sequence>METGEIITLSALERASENLQRVDGSQARIFIQPTLNGKSDILIDRSQQKYWKISTWANDAGTRNLGRYQGGAAFYLLNPTSLNDTAYVSYAQNIPTAKNTHRGYQNYSFYYSVPLQFWAIDIFHSRSKTEQALHGYYNDWSYKNNYHYSSIQFNRLLTYNAKERLTAGLQFFDNQANAVIEDVALPQQEKHSSGWKALLNYQLNYTNTTINTALSYQQKAHWFGTAPEEKIGDVSRKGRVLSLDIDANVNFIWMKQIMTYAPKLKVQLTPDRLTTLDQFSLGNRWTVRGFDGQQNLTRDKGWFLQNELRWNLPSITHQLYAGIDMGQVTGKSDQPYNKNRLVGSVIGLRGWAGNAGYELFSGIPLYKPDDFKTDKINLGLSLQWQY</sequence>
<dbReference type="PANTHER" id="PTHR34597:SF3">
    <property type="entry name" value="OUTER MEMBRANE TRANSPORTER CDIB"/>
    <property type="match status" value="1"/>
</dbReference>
<proteinExistence type="predicted"/>
<dbReference type="Pfam" id="PF03865">
    <property type="entry name" value="ShlB"/>
    <property type="match status" value="1"/>
</dbReference>
<accession>A0A443IAS4</accession>
<comment type="caution">
    <text evidence="2">The sequence shown here is derived from an EMBL/GenBank/DDBJ whole genome shotgun (WGS) entry which is preliminary data.</text>
</comment>
<evidence type="ECO:0000313" key="3">
    <source>
        <dbReference type="Proteomes" id="UP000288794"/>
    </source>
</evidence>
<reference evidence="2 3" key="1">
    <citation type="submission" date="2014-04" db="EMBL/GenBank/DDBJ databases">
        <title>Draft genome sequence of Pantoea beijingensis strain LMG 27579, an emerging pathogen to Pleurotus eryngii with potential industrial application.</title>
        <authorList>
            <person name="Xu F."/>
            <person name="Liu Y."/>
            <person name="Wang S."/>
            <person name="Yin Y."/>
            <person name="Ma Y."/>
            <person name="Zhao S."/>
            <person name="Rong C."/>
        </authorList>
    </citation>
    <scope>NUCLEOTIDE SEQUENCE [LARGE SCALE GENOMIC DNA]</scope>
    <source>
        <strain evidence="2 3">LMG 27579</strain>
    </source>
</reference>
<dbReference type="Gene3D" id="2.40.160.50">
    <property type="entry name" value="membrane protein fhac: a member of the omp85/tpsb transporter family"/>
    <property type="match status" value="1"/>
</dbReference>
<dbReference type="AlphaFoldDB" id="A0A443IAS4"/>
<dbReference type="PANTHER" id="PTHR34597">
    <property type="entry name" value="SLR1661 PROTEIN"/>
    <property type="match status" value="1"/>
</dbReference>
<evidence type="ECO:0000259" key="1">
    <source>
        <dbReference type="Pfam" id="PF03865"/>
    </source>
</evidence>
<organism evidence="2 3">
    <name type="scientific">[Pantoea] beijingensis</name>
    <dbReference type="NCBI Taxonomy" id="1324864"/>
    <lineage>
        <taxon>Bacteria</taxon>
        <taxon>Pseudomonadati</taxon>
        <taxon>Pseudomonadota</taxon>
        <taxon>Gammaproteobacteria</taxon>
        <taxon>Enterobacterales</taxon>
        <taxon>Erwiniaceae</taxon>
        <taxon>Erwinia</taxon>
    </lineage>
</organism>
<protein>
    <recommendedName>
        <fullName evidence="1">Haemolysin activator HlyB C-terminal domain-containing protein</fullName>
    </recommendedName>
</protein>
<evidence type="ECO:0000313" key="2">
    <source>
        <dbReference type="EMBL" id="RWR01090.1"/>
    </source>
</evidence>
<dbReference type="GO" id="GO:0098046">
    <property type="term" value="C:type V protein secretion system complex"/>
    <property type="evidence" value="ECO:0007669"/>
    <property type="project" value="TreeGrafter"/>
</dbReference>